<dbReference type="SUPFAM" id="SSF56059">
    <property type="entry name" value="Glutathione synthetase ATP-binding domain-like"/>
    <property type="match status" value="1"/>
</dbReference>
<comment type="caution">
    <text evidence="6">The sequence shown here is derived from an EMBL/GenBank/DDBJ whole genome shotgun (WGS) entry which is preliminary data.</text>
</comment>
<keyword evidence="4" id="KW-0812">Transmembrane</keyword>
<reference evidence="6 7" key="1">
    <citation type="submission" date="2015-11" db="EMBL/GenBank/DDBJ databases">
        <title>Genomic analysis of 38 Legionella species identifies large and diverse effector repertoires.</title>
        <authorList>
            <person name="Burstein D."/>
            <person name="Amaro F."/>
            <person name="Zusman T."/>
            <person name="Lifshitz Z."/>
            <person name="Cohen O."/>
            <person name="Gilbert J.A."/>
            <person name="Pupko T."/>
            <person name="Shuman H.A."/>
            <person name="Segal G."/>
        </authorList>
    </citation>
    <scope>NUCLEOTIDE SEQUENCE [LARGE SCALE GENOMIC DNA]</scope>
    <source>
        <strain evidence="6 7">CDC#1407-AL-14</strain>
    </source>
</reference>
<gene>
    <name evidence="6" type="ORF">Lbir_1652</name>
</gene>
<dbReference type="PANTHER" id="PTHR21621:SF0">
    <property type="entry name" value="BETA-CITRYLGLUTAMATE SYNTHASE B-RELATED"/>
    <property type="match status" value="1"/>
</dbReference>
<evidence type="ECO:0000256" key="1">
    <source>
        <dbReference type="ARBA" id="ARBA00023211"/>
    </source>
</evidence>
<dbReference type="Gene3D" id="3.30.470.20">
    <property type="entry name" value="ATP-grasp fold, B domain"/>
    <property type="match status" value="2"/>
</dbReference>
<keyword evidence="2" id="KW-0547">Nucleotide-binding</keyword>
<feature type="domain" description="ATP-grasp" evidence="5">
    <location>
        <begin position="126"/>
        <end position="382"/>
    </location>
</feature>
<name>A0ABR5QNX8_9GAMM</name>
<dbReference type="EMBL" id="LNXT01000021">
    <property type="protein sequence ID" value="KTC71500.1"/>
    <property type="molecule type" value="Genomic_DNA"/>
</dbReference>
<evidence type="ECO:0000313" key="6">
    <source>
        <dbReference type="EMBL" id="KTC71500.1"/>
    </source>
</evidence>
<evidence type="ECO:0000256" key="3">
    <source>
        <dbReference type="SAM" id="MobiDB-lite"/>
    </source>
</evidence>
<keyword evidence="4" id="KW-1133">Transmembrane helix</keyword>
<dbReference type="Proteomes" id="UP000054735">
    <property type="component" value="Unassembled WGS sequence"/>
</dbReference>
<sequence length="421" mass="47978">TLVSPRQTLVSPRQTLVSPRQTLESPRQTLVSPRLRPRGPQDLLNCSPLPTMMNSYQLTKKVSTILPNTERFYLSAQALHLPVKLLDEIDGFEIVLGKQHYYFSYNELPFNNSCSARIAVNKFYTNKLLENAGIPVPKAAYLNITDFEENLLDERIADLKFPLVIKPLTGSLGMGVLCNIQSPEELNYHLKQILSIHQHLLIEEFHANLKSYRVLVFNRKVIGVILCHPAHVVGNGRHNLKELIDLANISREALDDPGIGPILVDEECKIRLKELKLTLDYIPANGERVVLAYTSNGSRGGSYESLGKQICRENRQLMIQVATQLNLNLTGIDIECEDINRPIRKTRGVILEVNHRPDVRIHEQPSNQYPLPVSRKILRSFIYRHPLAYLYALFSKQSANVYLRVLLASSLIILFFWFIRS</sequence>
<protein>
    <submittedName>
        <fullName evidence="6">UDP-N-acetylmuramyl tripeptide synthase</fullName>
    </submittedName>
</protein>
<dbReference type="InterPro" id="IPR013651">
    <property type="entry name" value="ATP-grasp_RimK-type"/>
</dbReference>
<keyword evidence="2" id="KW-0067">ATP-binding</keyword>
<evidence type="ECO:0000256" key="4">
    <source>
        <dbReference type="SAM" id="Phobius"/>
    </source>
</evidence>
<feature type="transmembrane region" description="Helical" evidence="4">
    <location>
        <begin position="401"/>
        <end position="419"/>
    </location>
</feature>
<dbReference type="Pfam" id="PF08443">
    <property type="entry name" value="RimK"/>
    <property type="match status" value="1"/>
</dbReference>
<dbReference type="Gene3D" id="3.30.1490.20">
    <property type="entry name" value="ATP-grasp fold, A domain"/>
    <property type="match status" value="1"/>
</dbReference>
<feature type="non-terminal residue" evidence="6">
    <location>
        <position position="1"/>
    </location>
</feature>
<dbReference type="InterPro" id="IPR011761">
    <property type="entry name" value="ATP-grasp"/>
</dbReference>
<dbReference type="PANTHER" id="PTHR21621">
    <property type="entry name" value="RIBOSOMAL PROTEIN S6 MODIFICATION PROTEIN"/>
    <property type="match status" value="1"/>
</dbReference>
<accession>A0ABR5QNX8</accession>
<proteinExistence type="predicted"/>
<evidence type="ECO:0000259" key="5">
    <source>
        <dbReference type="PROSITE" id="PS50975"/>
    </source>
</evidence>
<keyword evidence="4" id="KW-0472">Membrane</keyword>
<keyword evidence="1" id="KW-0464">Manganese</keyword>
<dbReference type="InterPro" id="IPR013815">
    <property type="entry name" value="ATP_grasp_subdomain_1"/>
</dbReference>
<feature type="region of interest" description="Disordered" evidence="3">
    <location>
        <begin position="1"/>
        <end position="29"/>
    </location>
</feature>
<dbReference type="PROSITE" id="PS50975">
    <property type="entry name" value="ATP_GRASP"/>
    <property type="match status" value="1"/>
</dbReference>
<organism evidence="6 7">
    <name type="scientific">Legionella birminghamensis</name>
    <dbReference type="NCBI Taxonomy" id="28083"/>
    <lineage>
        <taxon>Bacteria</taxon>
        <taxon>Pseudomonadati</taxon>
        <taxon>Pseudomonadota</taxon>
        <taxon>Gammaproteobacteria</taxon>
        <taxon>Legionellales</taxon>
        <taxon>Legionellaceae</taxon>
        <taxon>Legionella</taxon>
    </lineage>
</organism>
<evidence type="ECO:0000313" key="7">
    <source>
        <dbReference type="Proteomes" id="UP000054735"/>
    </source>
</evidence>
<keyword evidence="7" id="KW-1185">Reference proteome</keyword>
<evidence type="ECO:0000256" key="2">
    <source>
        <dbReference type="PROSITE-ProRule" id="PRU00409"/>
    </source>
</evidence>